<dbReference type="InterPro" id="IPR020103">
    <property type="entry name" value="PsdUridine_synth_cat_dom_sf"/>
</dbReference>
<dbReference type="AlphaFoldDB" id="A0ABD3USP4"/>
<dbReference type="EMBL" id="JBJQND010000015">
    <property type="protein sequence ID" value="KAL3851806.1"/>
    <property type="molecule type" value="Genomic_DNA"/>
</dbReference>
<sequence length="387" mass="43564">MTHGFHHKLFLKGLRKALHLSQLSHGRCTFMKCNIQTQASRGWGEESTVRQGNPPWVEEKKYTRSEAVKLLLNNIVHEDDDIIGLSKPSGLSSFYIKEGVDTAGPSTAFALKDISIRFLLEDFAQHVTHKDNLELVCPLQRTCSGIVVLSKNKKAEEKIKNFLKEVKPQKILYQGFCAITTGIPGATEASQPIEGKEDTIFLKRDKLFGDEKMAVMVEKPTKKMRESRLVTASIIKGQILSTNPDLQSAVIKLQTNFEKMNSLEVYLVGKLSPILGDHLYSSRVGYVMDIPLKVPPENARPRSQILKPKVKTALWLKDSTSDLVPLHLHRYKIILPDIHKKKGSRFELQSPLPDYFVWSLDRLGLKLASSFTEESQTNTCQSELPGS</sequence>
<organism evidence="1 2">
    <name type="scientific">Sinanodonta woodiana</name>
    <name type="common">Chinese pond mussel</name>
    <name type="synonym">Anodonta woodiana</name>
    <dbReference type="NCBI Taxonomy" id="1069815"/>
    <lineage>
        <taxon>Eukaryota</taxon>
        <taxon>Metazoa</taxon>
        <taxon>Spiralia</taxon>
        <taxon>Lophotrochozoa</taxon>
        <taxon>Mollusca</taxon>
        <taxon>Bivalvia</taxon>
        <taxon>Autobranchia</taxon>
        <taxon>Heteroconchia</taxon>
        <taxon>Palaeoheterodonta</taxon>
        <taxon>Unionida</taxon>
        <taxon>Unionoidea</taxon>
        <taxon>Unionidae</taxon>
        <taxon>Unioninae</taxon>
        <taxon>Sinanodonta</taxon>
    </lineage>
</organism>
<evidence type="ECO:0000313" key="1">
    <source>
        <dbReference type="EMBL" id="KAL3851806.1"/>
    </source>
</evidence>
<dbReference type="Gene3D" id="3.30.2350.10">
    <property type="entry name" value="Pseudouridine synthase"/>
    <property type="match status" value="1"/>
</dbReference>
<keyword evidence="2" id="KW-1185">Reference proteome</keyword>
<proteinExistence type="predicted"/>
<name>A0ABD3USP4_SINWO</name>
<dbReference type="SUPFAM" id="SSF55120">
    <property type="entry name" value="Pseudouridine synthase"/>
    <property type="match status" value="1"/>
</dbReference>
<protein>
    <recommendedName>
        <fullName evidence="3">RNA pseudouridylate synthase domain-containing protein 4</fullName>
    </recommendedName>
</protein>
<gene>
    <name evidence="1" type="ORF">ACJMK2_015512</name>
</gene>
<evidence type="ECO:0000313" key="2">
    <source>
        <dbReference type="Proteomes" id="UP001634394"/>
    </source>
</evidence>
<accession>A0ABD3USP4</accession>
<dbReference type="Proteomes" id="UP001634394">
    <property type="component" value="Unassembled WGS sequence"/>
</dbReference>
<dbReference type="PANTHER" id="PTHR21600">
    <property type="entry name" value="MITOCHONDRIAL RNA PSEUDOURIDINE SYNTHASE"/>
    <property type="match status" value="1"/>
</dbReference>
<comment type="caution">
    <text evidence="1">The sequence shown here is derived from an EMBL/GenBank/DDBJ whole genome shotgun (WGS) entry which is preliminary data.</text>
</comment>
<reference evidence="1 2" key="1">
    <citation type="submission" date="2024-11" db="EMBL/GenBank/DDBJ databases">
        <title>Chromosome-level genome assembly of the freshwater bivalve Anodonta woodiana.</title>
        <authorList>
            <person name="Chen X."/>
        </authorList>
    </citation>
    <scope>NUCLEOTIDE SEQUENCE [LARGE SCALE GENOMIC DNA]</scope>
    <source>
        <strain evidence="1">MN2024</strain>
        <tissue evidence="1">Gills</tissue>
    </source>
</reference>
<dbReference type="PANTHER" id="PTHR21600:SF49">
    <property type="entry name" value="MITOCHONDRIAL MRNA PSEUDOURIDINE SYNTHASE RPUSD3"/>
    <property type="match status" value="1"/>
</dbReference>
<dbReference type="InterPro" id="IPR050188">
    <property type="entry name" value="RluA_PseudoU_synthase"/>
</dbReference>
<evidence type="ECO:0008006" key="3">
    <source>
        <dbReference type="Google" id="ProtNLM"/>
    </source>
</evidence>